<comment type="caution">
    <text evidence="2">The sequence shown here is derived from an EMBL/GenBank/DDBJ whole genome shotgun (WGS) entry which is preliminary data.</text>
</comment>
<evidence type="ECO:0000256" key="1">
    <source>
        <dbReference type="SAM" id="MobiDB-lite"/>
    </source>
</evidence>
<dbReference type="Proteomes" id="UP001159641">
    <property type="component" value="Unassembled WGS sequence"/>
</dbReference>
<feature type="region of interest" description="Disordered" evidence="1">
    <location>
        <begin position="123"/>
        <end position="142"/>
    </location>
</feature>
<organism evidence="2 3">
    <name type="scientific">Eschrichtius robustus</name>
    <name type="common">California gray whale</name>
    <name type="synonym">Eschrichtius gibbosus</name>
    <dbReference type="NCBI Taxonomy" id="9764"/>
    <lineage>
        <taxon>Eukaryota</taxon>
        <taxon>Metazoa</taxon>
        <taxon>Chordata</taxon>
        <taxon>Craniata</taxon>
        <taxon>Vertebrata</taxon>
        <taxon>Euteleostomi</taxon>
        <taxon>Mammalia</taxon>
        <taxon>Eutheria</taxon>
        <taxon>Laurasiatheria</taxon>
        <taxon>Artiodactyla</taxon>
        <taxon>Whippomorpha</taxon>
        <taxon>Cetacea</taxon>
        <taxon>Mysticeti</taxon>
        <taxon>Eschrichtiidae</taxon>
        <taxon>Eschrichtius</taxon>
    </lineage>
</organism>
<gene>
    <name evidence="2" type="ORF">J1605_022045</name>
</gene>
<evidence type="ECO:0000313" key="2">
    <source>
        <dbReference type="EMBL" id="KAJ8789518.1"/>
    </source>
</evidence>
<name>A0AB34HBW5_ESCRO</name>
<evidence type="ECO:0000313" key="3">
    <source>
        <dbReference type="Proteomes" id="UP001159641"/>
    </source>
</evidence>
<dbReference type="EMBL" id="JAIQCJ010001425">
    <property type="protein sequence ID" value="KAJ8789518.1"/>
    <property type="molecule type" value="Genomic_DNA"/>
</dbReference>
<accession>A0AB34HBW5</accession>
<proteinExistence type="predicted"/>
<reference evidence="2 3" key="1">
    <citation type="submission" date="2022-11" db="EMBL/GenBank/DDBJ databases">
        <title>Whole genome sequence of Eschrichtius robustus ER-17-0199.</title>
        <authorList>
            <person name="Bruniche-Olsen A."/>
            <person name="Black A.N."/>
            <person name="Fields C.J."/>
            <person name="Walden K."/>
            <person name="Dewoody J.A."/>
        </authorList>
    </citation>
    <scope>NUCLEOTIDE SEQUENCE [LARGE SCALE GENOMIC DNA]</scope>
    <source>
        <strain evidence="2">ER-17-0199</strain>
        <tissue evidence="2">Blubber</tissue>
    </source>
</reference>
<keyword evidence="3" id="KW-1185">Reference proteome</keyword>
<sequence length="226" mass="24181">MRPPAPLPSFPHYSALPFPPQLPLYRHDWPEDLFASANKRRPVASVLLGRTKQKQSKTGQRSFEAAAGAEVLRRGRRTRDVDKRRRRPKGSVAAARVMRLGGLRPLPQPLSLLGGSRSLGGGGGVEAAAGSDPALRPPRSNIPRGSAWEGVCESPGLRGGSGCWEADTCPPPRPCTYFAAPLVGCGKWGPLFIAVRGPLFIAVRGPLTIAAPPVAGHRLQTRRLNS</sequence>
<protein>
    <submittedName>
        <fullName evidence="2">Uncharacterized protein</fullName>
    </submittedName>
</protein>
<dbReference type="AlphaFoldDB" id="A0AB34HBW5"/>